<sequence>MSLYEFVLPGQTVNQDFYLQVLRRLREAVRLKRPALWDTGVWWLHHDNAPAHRALRVKQFLVKNGMALLPHPPYSSDLAPCDFCLFPRMKKELKGWRFDDEEEVQKKSKNALKAIITHEFADCFDQWKSRLQRCIQAEGQYFEGDSVD</sequence>
<organism evidence="1 2">
    <name type="scientific">Salarias fasciatus</name>
    <name type="common">Jewelled blenny</name>
    <name type="synonym">Blennius fasciatus</name>
    <dbReference type="NCBI Taxonomy" id="181472"/>
    <lineage>
        <taxon>Eukaryota</taxon>
        <taxon>Metazoa</taxon>
        <taxon>Chordata</taxon>
        <taxon>Craniata</taxon>
        <taxon>Vertebrata</taxon>
        <taxon>Euteleostomi</taxon>
        <taxon>Actinopterygii</taxon>
        <taxon>Neopterygii</taxon>
        <taxon>Teleostei</taxon>
        <taxon>Neoteleostei</taxon>
        <taxon>Acanthomorphata</taxon>
        <taxon>Ovalentaria</taxon>
        <taxon>Blenniimorphae</taxon>
        <taxon>Blenniiformes</taxon>
        <taxon>Blennioidei</taxon>
        <taxon>Blenniidae</taxon>
        <taxon>Salariinae</taxon>
        <taxon>Salarias</taxon>
    </lineage>
</organism>
<dbReference type="InParanoid" id="A0A672HZ50"/>
<protein>
    <recommendedName>
        <fullName evidence="3">Tc1-like transposase DDE domain-containing protein</fullName>
    </recommendedName>
</protein>
<reference evidence="1" key="1">
    <citation type="submission" date="2019-06" db="EMBL/GenBank/DDBJ databases">
        <authorList>
            <consortium name="Wellcome Sanger Institute Data Sharing"/>
        </authorList>
    </citation>
    <scope>NUCLEOTIDE SEQUENCE [LARGE SCALE GENOMIC DNA]</scope>
</reference>
<dbReference type="Proteomes" id="UP000472267">
    <property type="component" value="Chromosome 18"/>
</dbReference>
<dbReference type="OMA" id="AIITHEF"/>
<reference evidence="1" key="3">
    <citation type="submission" date="2025-09" db="UniProtKB">
        <authorList>
            <consortium name="Ensembl"/>
        </authorList>
    </citation>
    <scope>IDENTIFICATION</scope>
</reference>
<dbReference type="Ensembl" id="ENSSFAT00005035552.1">
    <property type="protein sequence ID" value="ENSSFAP00005034257.1"/>
    <property type="gene ID" value="ENSSFAG00005017413.1"/>
</dbReference>
<dbReference type="InterPro" id="IPR052709">
    <property type="entry name" value="Transposase-MT_Hybrid"/>
</dbReference>
<dbReference type="PANTHER" id="PTHR46060">
    <property type="entry name" value="MARINER MOS1 TRANSPOSASE-LIKE PROTEIN"/>
    <property type="match status" value="1"/>
</dbReference>
<dbReference type="PANTHER" id="PTHR46060:SF1">
    <property type="entry name" value="MARINER MOS1 TRANSPOSASE-LIKE PROTEIN"/>
    <property type="match status" value="1"/>
</dbReference>
<keyword evidence="2" id="KW-1185">Reference proteome</keyword>
<dbReference type="InterPro" id="IPR036397">
    <property type="entry name" value="RNaseH_sf"/>
</dbReference>
<evidence type="ECO:0000313" key="1">
    <source>
        <dbReference type="Ensembl" id="ENSSFAP00005034257.1"/>
    </source>
</evidence>
<dbReference type="Gene3D" id="3.30.420.10">
    <property type="entry name" value="Ribonuclease H-like superfamily/Ribonuclease H"/>
    <property type="match status" value="1"/>
</dbReference>
<accession>A0A672HZ50</accession>
<evidence type="ECO:0000313" key="2">
    <source>
        <dbReference type="Proteomes" id="UP000472267"/>
    </source>
</evidence>
<proteinExistence type="predicted"/>
<dbReference type="GO" id="GO:0003676">
    <property type="term" value="F:nucleic acid binding"/>
    <property type="evidence" value="ECO:0007669"/>
    <property type="project" value="InterPro"/>
</dbReference>
<reference evidence="1" key="2">
    <citation type="submission" date="2025-08" db="UniProtKB">
        <authorList>
            <consortium name="Ensembl"/>
        </authorList>
    </citation>
    <scope>IDENTIFICATION</scope>
</reference>
<name>A0A672HZ50_SALFA</name>
<dbReference type="AlphaFoldDB" id="A0A672HZ50"/>
<evidence type="ECO:0008006" key="3">
    <source>
        <dbReference type="Google" id="ProtNLM"/>
    </source>
</evidence>